<evidence type="ECO:0000313" key="5">
    <source>
        <dbReference type="Proteomes" id="UP000243884"/>
    </source>
</evidence>
<dbReference type="Gene3D" id="1.10.10.10">
    <property type="entry name" value="Winged helix-like DNA-binding domain superfamily/Winged helix DNA-binding domain"/>
    <property type="match status" value="1"/>
</dbReference>
<protein>
    <recommendedName>
        <fullName evidence="3">UPF0122 protein SAMN04487984_0150</fullName>
    </recommendedName>
</protein>
<dbReference type="AlphaFoldDB" id="A0A1W1Y2J1"/>
<dbReference type="HAMAP" id="MF_00245">
    <property type="entry name" value="UPF0122"/>
    <property type="match status" value="1"/>
</dbReference>
<gene>
    <name evidence="4" type="ORF">SAMN04487984_0150</name>
</gene>
<evidence type="ECO:0000256" key="2">
    <source>
        <dbReference type="ARBA" id="ARBA00024764"/>
    </source>
</evidence>
<organism evidence="4 5">
    <name type="scientific">Aerococcus suis</name>
    <dbReference type="NCBI Taxonomy" id="371602"/>
    <lineage>
        <taxon>Bacteria</taxon>
        <taxon>Bacillati</taxon>
        <taxon>Bacillota</taxon>
        <taxon>Bacilli</taxon>
        <taxon>Lactobacillales</taxon>
        <taxon>Aerococcaceae</taxon>
        <taxon>Aerococcus</taxon>
    </lineage>
</organism>
<evidence type="ECO:0000313" key="4">
    <source>
        <dbReference type="EMBL" id="SMC30344.1"/>
    </source>
</evidence>
<dbReference type="OrthoDB" id="6392at2"/>
<comment type="function">
    <text evidence="2 3">Might take part in the signal recognition particle (SRP) pathway. This is inferred from the conservation of its genetic proximity to ftsY/ffh. May be a regulatory protein.</text>
</comment>
<dbReference type="EMBL" id="FWXK01000001">
    <property type="protein sequence ID" value="SMC30344.1"/>
    <property type="molecule type" value="Genomic_DNA"/>
</dbReference>
<reference evidence="5" key="1">
    <citation type="submission" date="2017-04" db="EMBL/GenBank/DDBJ databases">
        <authorList>
            <person name="Varghese N."/>
            <person name="Submissions S."/>
        </authorList>
    </citation>
    <scope>NUCLEOTIDE SEQUENCE [LARGE SCALE GENOMIC DNA]</scope>
    <source>
        <strain evidence="5">DSM 21500</strain>
    </source>
</reference>
<dbReference type="SUPFAM" id="SSF88659">
    <property type="entry name" value="Sigma3 and sigma4 domains of RNA polymerase sigma factors"/>
    <property type="match status" value="1"/>
</dbReference>
<dbReference type="PANTHER" id="PTHR40083">
    <property type="entry name" value="UPF0122 PROTEIN CBO2450/CLC_2298"/>
    <property type="match status" value="1"/>
</dbReference>
<evidence type="ECO:0000256" key="3">
    <source>
        <dbReference type="HAMAP-Rule" id="MF_00245"/>
    </source>
</evidence>
<evidence type="ECO:0000256" key="1">
    <source>
        <dbReference type="ARBA" id="ARBA00008720"/>
    </source>
</evidence>
<dbReference type="Pfam" id="PF04297">
    <property type="entry name" value="UPF0122"/>
    <property type="match status" value="1"/>
</dbReference>
<dbReference type="STRING" id="371602.SAMN04487984_0150"/>
<name>A0A1W1Y2J1_9LACT</name>
<dbReference type="NCBIfam" id="NF001070">
    <property type="entry name" value="PRK00118.1-6"/>
    <property type="match status" value="1"/>
</dbReference>
<accession>A0A1W1Y2J1</accession>
<dbReference type="NCBIfam" id="NF045758">
    <property type="entry name" value="YlxM"/>
    <property type="match status" value="1"/>
</dbReference>
<sequence length="120" mass="14527">MEIEKTNEMNRLFDFYADLLTDKQRTYLDLYYAEDYSLGEIAENYHVSRQAVYDNIRRTEKILLNYEEHLHMIYQYEKRTTVGQKLLDYSLSHYPDDEQLQSMIQELLVIDDENPNEEVS</sequence>
<dbReference type="InterPro" id="IPR036388">
    <property type="entry name" value="WH-like_DNA-bd_sf"/>
</dbReference>
<dbReference type="InterPro" id="IPR007394">
    <property type="entry name" value="UPF0122"/>
</dbReference>
<dbReference type="InterPro" id="IPR013324">
    <property type="entry name" value="RNA_pol_sigma_r3/r4-like"/>
</dbReference>
<dbReference type="RefSeq" id="WP_084097762.1">
    <property type="nucleotide sequence ID" value="NZ_FWXK01000001.1"/>
</dbReference>
<comment type="similarity">
    <text evidence="1 3">Belongs to the UPF0122 family.</text>
</comment>
<dbReference type="InterPro" id="IPR054831">
    <property type="entry name" value="UPF0122_fam_protein"/>
</dbReference>
<dbReference type="PANTHER" id="PTHR40083:SF1">
    <property type="entry name" value="UPF0122 PROTEIN YLXM"/>
    <property type="match status" value="1"/>
</dbReference>
<dbReference type="Proteomes" id="UP000243884">
    <property type="component" value="Unassembled WGS sequence"/>
</dbReference>
<keyword evidence="5" id="KW-1185">Reference proteome</keyword>
<proteinExistence type="inferred from homology"/>
<dbReference type="NCBIfam" id="NF001068">
    <property type="entry name" value="PRK00118.1-4"/>
    <property type="match status" value="1"/>
</dbReference>